<dbReference type="Gene3D" id="3.40.50.1820">
    <property type="entry name" value="alpha/beta hydrolase"/>
    <property type="match status" value="1"/>
</dbReference>
<feature type="signal peptide" evidence="1">
    <location>
        <begin position="1"/>
        <end position="31"/>
    </location>
</feature>
<proteinExistence type="predicted"/>
<sequence length="439" mass="46755">MTMQRRTFLRISAVGATGVGLSLLGTGPAPAAVSPLGTAPTTPFAVGVRRYNWTRGSRPCTTYVYYPATGTPGGNPVTNAPVADGVFPVYNYTHGFGSSPQNSLFFIRPLAAAGFIVPAPHFSYNGAGEVRSGEPSKDVSAIITQTLALNSSGPLAGHINTDIGVGVSGHSLGGMTTHGLLTAWPDSRIVSANPQSCEDMGTPATSITAKVVFVHGDRDNLTRYDSARQAYNEMAWPKAFLTFVGGSHTSFWSDQRFPRTVVDWARWTMYDDTAARDRLPADAAGSNTRWEAQLGGDTPGGPAVYSLVAQHSGKAADIYEASTAAGARLVQYTPNSRPNQRFEFVAAGDGHVRVKALHSGLFLQPTGTTNGADIAQQTDSGATGQQWRVVDHGGDVISLVNRESGLAMDVWEYSTANSARITQYTYTGNANQRFTRRRV</sequence>
<dbReference type="InterPro" id="IPR006311">
    <property type="entry name" value="TAT_signal"/>
</dbReference>
<organism evidence="3 4">
    <name type="scientific">Streptomyces cahuitamycinicus</name>
    <dbReference type="NCBI Taxonomy" id="2070367"/>
    <lineage>
        <taxon>Bacteria</taxon>
        <taxon>Bacillati</taxon>
        <taxon>Actinomycetota</taxon>
        <taxon>Actinomycetes</taxon>
        <taxon>Kitasatosporales</taxon>
        <taxon>Streptomycetaceae</taxon>
        <taxon>Streptomyces</taxon>
    </lineage>
</organism>
<keyword evidence="1" id="KW-0732">Signal</keyword>
<feature type="chain" id="PRO_5014990107" evidence="1">
    <location>
        <begin position="32"/>
        <end position="439"/>
    </location>
</feature>
<dbReference type="PROSITE" id="PS50231">
    <property type="entry name" value="RICIN_B_LECTIN"/>
    <property type="match status" value="1"/>
</dbReference>
<accession>A0A2N8TYC0</accession>
<dbReference type="InterPro" id="IPR029058">
    <property type="entry name" value="AB_hydrolase_fold"/>
</dbReference>
<dbReference type="Pfam" id="PF14200">
    <property type="entry name" value="RicinB_lectin_2"/>
    <property type="match status" value="2"/>
</dbReference>
<name>A0A2N8TYC0_9ACTN</name>
<dbReference type="SUPFAM" id="SSF50370">
    <property type="entry name" value="Ricin B-like lectins"/>
    <property type="match status" value="1"/>
</dbReference>
<dbReference type="EMBL" id="POUC01000003">
    <property type="protein sequence ID" value="PNG23992.1"/>
    <property type="molecule type" value="Genomic_DNA"/>
</dbReference>
<protein>
    <submittedName>
        <fullName evidence="3">Mucin-2</fullName>
    </submittedName>
</protein>
<dbReference type="PROSITE" id="PS51318">
    <property type="entry name" value="TAT"/>
    <property type="match status" value="1"/>
</dbReference>
<feature type="domain" description="Ricin B lectin" evidence="2">
    <location>
        <begin position="301"/>
        <end position="437"/>
    </location>
</feature>
<evidence type="ECO:0000313" key="4">
    <source>
        <dbReference type="Proteomes" id="UP000235943"/>
    </source>
</evidence>
<evidence type="ECO:0000256" key="1">
    <source>
        <dbReference type="SAM" id="SignalP"/>
    </source>
</evidence>
<dbReference type="SMART" id="SM00458">
    <property type="entry name" value="RICIN"/>
    <property type="match status" value="1"/>
</dbReference>
<gene>
    <name evidence="3" type="ORF">C1J00_00835</name>
</gene>
<dbReference type="InterPro" id="IPR035992">
    <property type="entry name" value="Ricin_B-like_lectins"/>
</dbReference>
<dbReference type="OrthoDB" id="5243890at2"/>
<dbReference type="SUPFAM" id="SSF53474">
    <property type="entry name" value="alpha/beta-Hydrolases"/>
    <property type="match status" value="1"/>
</dbReference>
<dbReference type="InterPro" id="IPR000772">
    <property type="entry name" value="Ricin_B_lectin"/>
</dbReference>
<dbReference type="Gene3D" id="2.80.10.50">
    <property type="match status" value="1"/>
</dbReference>
<evidence type="ECO:0000313" key="3">
    <source>
        <dbReference type="EMBL" id="PNG23992.1"/>
    </source>
</evidence>
<evidence type="ECO:0000259" key="2">
    <source>
        <dbReference type="SMART" id="SM00458"/>
    </source>
</evidence>
<dbReference type="RefSeq" id="WP_102907100.1">
    <property type="nucleotide sequence ID" value="NZ_POUC01000003.1"/>
</dbReference>
<dbReference type="AlphaFoldDB" id="A0A2N8TYC0"/>
<reference evidence="3 4" key="1">
    <citation type="submission" date="2018-01" db="EMBL/GenBank/DDBJ databases">
        <title>Draft genome sequence of Streptomyces sp. 13K301.</title>
        <authorList>
            <person name="Sahin N."/>
            <person name="Saygin H."/>
            <person name="Ay H."/>
        </authorList>
    </citation>
    <scope>NUCLEOTIDE SEQUENCE [LARGE SCALE GENOMIC DNA]</scope>
    <source>
        <strain evidence="3 4">13K301</strain>
    </source>
</reference>
<comment type="caution">
    <text evidence="3">The sequence shown here is derived from an EMBL/GenBank/DDBJ whole genome shotgun (WGS) entry which is preliminary data.</text>
</comment>
<dbReference type="CDD" id="cd00161">
    <property type="entry name" value="beta-trefoil_Ricin-like"/>
    <property type="match status" value="1"/>
</dbReference>
<dbReference type="Proteomes" id="UP000235943">
    <property type="component" value="Unassembled WGS sequence"/>
</dbReference>
<keyword evidence="4" id="KW-1185">Reference proteome</keyword>